<keyword evidence="3" id="KW-0547">Nucleotide-binding</keyword>
<dbReference type="GO" id="GO:0006633">
    <property type="term" value="P:fatty acid biosynthetic process"/>
    <property type="evidence" value="ECO:0007669"/>
    <property type="project" value="UniProtKB-KW"/>
</dbReference>
<dbReference type="UniPathway" id="UPA00655">
    <property type="reaction ID" value="UER00711"/>
</dbReference>
<dbReference type="InterPro" id="IPR029045">
    <property type="entry name" value="ClpP/crotonase-like_dom_sf"/>
</dbReference>
<evidence type="ECO:0000256" key="2">
    <source>
        <dbReference type="ARBA" id="ARBA00022679"/>
    </source>
</evidence>
<keyword evidence="3" id="KW-0862">Zinc</keyword>
<feature type="domain" description="CoA carboxyltransferase N-terminal" evidence="4">
    <location>
        <begin position="32"/>
        <end position="302"/>
    </location>
</feature>
<dbReference type="PRINTS" id="PR01070">
    <property type="entry name" value="ACCCTRFRASEB"/>
</dbReference>
<geneLocation type="chloroplast" evidence="5"/>
<keyword evidence="3" id="KW-0275">Fatty acid biosynthesis</keyword>
<keyword evidence="3" id="KW-0067">ATP-binding</keyword>
<dbReference type="PANTHER" id="PTHR42995">
    <property type="entry name" value="ACETYL-COENZYME A CARBOXYLASE CARBOXYL TRANSFERASE SUBUNIT BETA, CHLOROPLASTIC"/>
    <property type="match status" value="1"/>
</dbReference>
<dbReference type="SUPFAM" id="SSF52096">
    <property type="entry name" value="ClpP/crotonase"/>
    <property type="match status" value="1"/>
</dbReference>
<dbReference type="GO" id="GO:0009570">
    <property type="term" value="C:chloroplast stroma"/>
    <property type="evidence" value="ECO:0007669"/>
    <property type="project" value="UniProtKB-SubCell"/>
</dbReference>
<dbReference type="Pfam" id="PF01039">
    <property type="entry name" value="Carboxyl_trans"/>
    <property type="match status" value="1"/>
</dbReference>
<evidence type="ECO:0000256" key="1">
    <source>
        <dbReference type="ARBA" id="ARBA00011842"/>
    </source>
</evidence>
<dbReference type="PROSITE" id="PS50980">
    <property type="entry name" value="COA_CT_NTER"/>
    <property type="match status" value="1"/>
</dbReference>
<dbReference type="InterPro" id="IPR000438">
    <property type="entry name" value="Acetyl_CoA_COase_Trfase_b_su"/>
</dbReference>
<comment type="subunit">
    <text evidence="3">Acetyl-CoA carboxylase is a heterohexamer composed of biotin carboxyl carrier protein, biotin carboxylase and two subunits each of ACCase subunit alpha and ACCase plastid-coded subunit beta (accD).</text>
</comment>
<comment type="catalytic activity">
    <reaction evidence="3">
        <text>N(6)-carboxybiotinyl-L-lysyl-[protein] + acetyl-CoA = N(6)-biotinyl-L-lysyl-[protein] + malonyl-CoA</text>
        <dbReference type="Rhea" id="RHEA:54728"/>
        <dbReference type="Rhea" id="RHEA-COMP:10505"/>
        <dbReference type="Rhea" id="RHEA-COMP:10506"/>
        <dbReference type="ChEBI" id="CHEBI:57288"/>
        <dbReference type="ChEBI" id="CHEBI:57384"/>
        <dbReference type="ChEBI" id="CHEBI:83144"/>
        <dbReference type="ChEBI" id="CHEBI:83145"/>
        <dbReference type="EC" id="2.1.3.15"/>
    </reaction>
</comment>
<feature type="binding site" evidence="3">
    <location>
        <position position="55"/>
    </location>
    <ligand>
        <name>Zn(2+)</name>
        <dbReference type="ChEBI" id="CHEBI:29105"/>
    </ligand>
</feature>
<dbReference type="HAMAP" id="MF_01395">
    <property type="entry name" value="AcetylCoA_CT_beta"/>
    <property type="match status" value="1"/>
</dbReference>
<comment type="subcellular location">
    <subcellularLocation>
        <location evidence="3">Plastid</location>
        <location evidence="3">Chloroplast stroma</location>
    </subcellularLocation>
</comment>
<comment type="cofactor">
    <cofactor evidence="3">
        <name>Zn(2+)</name>
        <dbReference type="ChEBI" id="CHEBI:29105"/>
    </cofactor>
    <text evidence="3">Binds 1 zinc ion per subunit.</text>
</comment>
<dbReference type="GO" id="GO:0009317">
    <property type="term" value="C:acetyl-CoA carboxylase complex"/>
    <property type="evidence" value="ECO:0007669"/>
    <property type="project" value="InterPro"/>
</dbReference>
<feature type="binding site" evidence="3">
    <location>
        <position position="39"/>
    </location>
    <ligand>
        <name>Zn(2+)</name>
        <dbReference type="ChEBI" id="CHEBI:29105"/>
    </ligand>
</feature>
<comment type="function">
    <text evidence="3">Component of the acetyl coenzyme A carboxylase (ACC) complex. Biotin carboxylase (BC) catalyzes the carboxylation of biotin on its carrier protein (BCCP) and then the CO(2) group is transferred by the transcarboxylase to acetyl-CoA to form malonyl-CoA.</text>
</comment>
<dbReference type="GO" id="GO:0005524">
    <property type="term" value="F:ATP binding"/>
    <property type="evidence" value="ECO:0007669"/>
    <property type="project" value="UniProtKB-KW"/>
</dbReference>
<keyword evidence="3" id="KW-0444">Lipid biosynthesis</keyword>
<organism evidence="5">
    <name type="scientific">Prasiola crispa</name>
    <name type="common">Green alga</name>
    <name type="synonym">Ulva crispa</name>
    <dbReference type="NCBI Taxonomy" id="173492"/>
    <lineage>
        <taxon>Eukaryota</taxon>
        <taxon>Viridiplantae</taxon>
        <taxon>Chlorophyta</taxon>
        <taxon>core chlorophytes</taxon>
        <taxon>Trebouxiophyceae</taxon>
        <taxon>Prasiolales</taxon>
        <taxon>Prasiolaceae</taxon>
        <taxon>Prasiola</taxon>
    </lineage>
</organism>
<accession>A0A0R8S1C8</accession>
<dbReference type="GO" id="GO:0003989">
    <property type="term" value="F:acetyl-CoA carboxylase activity"/>
    <property type="evidence" value="ECO:0007669"/>
    <property type="project" value="InterPro"/>
</dbReference>
<sequence length="515" mass="58884">MSISAWIEERKKLKLLNAPKYNHPKVDASYGLWTRCDQCGGILYIKHLKENRRVCFDCGYYLQMNSQERIDHLIDTDTWRCLDETLSPCDPLEFWDQKAYVDRLKESQERTGFQDAIQIGTGMIYNIPVALGVMDFSFMGGSMGSVVGEKITRLIEYATQEGLTLILVCASGGARMQEGVLSLMQMAKISGALQIYQNCANLLYISILTSPTTGGVTASFAMLADLIFAEPKALIGFAGRRVIEQTLQEQLPDNFQTSEYLLHHGLLDLIISRSFIKSALYETITLYKDAPLKRSGTIPYGIQQNLNFITEEKIRRKWGGWKEIFQTDSQYNKASWEKSAHLSKKTQSNISESFYREILTSFETMVEFFILPLPVNSDNNKQILTADPLKNQENILPAIDKDKVFTEDNFNEFISKTQKHNIKINFDKSSSEPIEFESNTNLQKNLLKQQNKNILSSKLPNTSLISVQPNSKWKLNPEIIEWRILSNTQNKNTKKIFLNTFINGKHKDFFYKSGL</sequence>
<keyword evidence="5" id="KW-0934">Plastid</keyword>
<name>A0A0R8S1C8_PRACR</name>
<dbReference type="NCBIfam" id="TIGR00515">
    <property type="entry name" value="accD"/>
    <property type="match status" value="1"/>
</dbReference>
<proteinExistence type="inferred from homology"/>
<dbReference type="GO" id="GO:0016743">
    <property type="term" value="F:carboxyl- or carbamoyltransferase activity"/>
    <property type="evidence" value="ECO:0007669"/>
    <property type="project" value="UniProtKB-UniRule"/>
</dbReference>
<dbReference type="InterPro" id="IPR034733">
    <property type="entry name" value="AcCoA_carboxyl_beta"/>
</dbReference>
<dbReference type="PANTHER" id="PTHR42995:SF5">
    <property type="entry name" value="ACETYL-COENZYME A CARBOXYLASE CARBOXYL TRANSFERASE SUBUNIT BETA, CHLOROPLASTIC"/>
    <property type="match status" value="1"/>
</dbReference>
<evidence type="ECO:0000256" key="3">
    <source>
        <dbReference type="HAMAP-Rule" id="MF_01395"/>
    </source>
</evidence>
<protein>
    <recommendedName>
        <fullName evidence="3">Acetyl-coenzyme A carboxylase carboxyl transferase subunit beta, chloroplastic</fullName>
        <shortName evidence="3">ACCase subunit beta</shortName>
        <shortName evidence="3">Acetyl-CoA carboxylase carboxyltransferase subunit beta</shortName>
        <ecNumber evidence="3">2.1.3.15</ecNumber>
    </recommendedName>
</protein>
<comment type="subunit">
    <text evidence="1">Acetyl-CoA carboxylase is a heterohexamer composed of biotin carboxyl carrier protein, biotin carboxylase and 2 subunits each of ACCase subunit alpha and ACCase plastid-coded subunit beta (accD).</text>
</comment>
<keyword evidence="3" id="KW-0276">Fatty acid metabolism</keyword>
<dbReference type="InterPro" id="IPR011762">
    <property type="entry name" value="COA_CT_N"/>
</dbReference>
<keyword evidence="3" id="KW-0443">Lipid metabolism</keyword>
<dbReference type="EMBL" id="KR017749">
    <property type="protein sequence ID" value="AKZ21075.1"/>
    <property type="molecule type" value="Genomic_DNA"/>
</dbReference>
<feature type="zinc finger region" description="C4-type" evidence="3">
    <location>
        <begin position="36"/>
        <end position="58"/>
    </location>
</feature>
<evidence type="ECO:0000259" key="4">
    <source>
        <dbReference type="PROSITE" id="PS50980"/>
    </source>
</evidence>
<dbReference type="GO" id="GO:2001295">
    <property type="term" value="P:malonyl-CoA biosynthetic process"/>
    <property type="evidence" value="ECO:0007669"/>
    <property type="project" value="UniProtKB-UniRule"/>
</dbReference>
<dbReference type="EC" id="2.1.3.15" evidence="3"/>
<dbReference type="AlphaFoldDB" id="A0A0R8S1C8"/>
<feature type="binding site" evidence="3">
    <location>
        <position position="58"/>
    </location>
    <ligand>
        <name>Zn(2+)</name>
        <dbReference type="ChEBI" id="CHEBI:29105"/>
    </ligand>
</feature>
<dbReference type="GO" id="GO:0008270">
    <property type="term" value="F:zinc ion binding"/>
    <property type="evidence" value="ECO:0007669"/>
    <property type="project" value="UniProtKB-UniRule"/>
</dbReference>
<keyword evidence="3" id="KW-0863">Zinc-finger</keyword>
<feature type="binding site" evidence="3">
    <location>
        <position position="36"/>
    </location>
    <ligand>
        <name>Zn(2+)</name>
        <dbReference type="ChEBI" id="CHEBI:29105"/>
    </ligand>
</feature>
<keyword evidence="3" id="KW-0479">Metal-binding</keyword>
<keyword evidence="2 3" id="KW-0808">Transferase</keyword>
<comment type="pathway">
    <text evidence="3">Lipid metabolism; malonyl-CoA biosynthesis; malonyl-CoA from acetyl-CoA: step 1/1.</text>
</comment>
<evidence type="ECO:0000313" key="5">
    <source>
        <dbReference type="EMBL" id="AKZ21075.1"/>
    </source>
</evidence>
<keyword evidence="5" id="KW-0150">Chloroplast</keyword>
<comment type="similarity">
    <text evidence="3">Belongs to the AccD/PCCB family.</text>
</comment>
<gene>
    <name evidence="3 5" type="primary">accD</name>
</gene>
<dbReference type="Gene3D" id="3.90.226.10">
    <property type="entry name" value="2-enoyl-CoA Hydratase, Chain A, domain 1"/>
    <property type="match status" value="1"/>
</dbReference>
<reference evidence="5" key="1">
    <citation type="journal article" date="2015" name="Genome Announc.">
        <title>Draft Plastid and Mitochondrial Genome Sequences from Antarctic Alga Prasiola crispa.</title>
        <authorList>
            <person name="Carvalho E.L."/>
            <person name="Wallau Gda L."/>
            <person name="Rangel D.L."/>
            <person name="Machado L.C."/>
            <person name="da Silva A.F."/>
            <person name="da Silva L.F."/>
            <person name="Macedo P.E."/>
            <person name="Pereira A.B."/>
            <person name="Victoria Fde C."/>
            <person name="Boldo J.T."/>
            <person name="Dal Belo C.A."/>
            <person name="Pinto P.M."/>
        </authorList>
    </citation>
    <scope>NUCLEOTIDE SEQUENCE</scope>
</reference>